<dbReference type="CDD" id="cd01672">
    <property type="entry name" value="TMPK"/>
    <property type="match status" value="1"/>
</dbReference>
<reference evidence="3" key="1">
    <citation type="submission" date="2022-10" db="EMBL/GenBank/DDBJ databases">
        <title>The complete genomes of actinobacterial strains from the NBC collection.</title>
        <authorList>
            <person name="Joergensen T.S."/>
            <person name="Alvarez Arevalo M."/>
            <person name="Sterndorff E.B."/>
            <person name="Faurdal D."/>
            <person name="Vuksanovic O."/>
            <person name="Mourched A.-S."/>
            <person name="Charusanti P."/>
            <person name="Shaw S."/>
            <person name="Blin K."/>
            <person name="Weber T."/>
        </authorList>
    </citation>
    <scope>NUCLEOTIDE SEQUENCE</scope>
    <source>
        <strain evidence="3">NBC_00060</strain>
    </source>
</reference>
<dbReference type="GO" id="GO:0004798">
    <property type="term" value="F:dTMP kinase activity"/>
    <property type="evidence" value="ECO:0007669"/>
    <property type="project" value="TreeGrafter"/>
</dbReference>
<protein>
    <recommendedName>
        <fullName evidence="2">Thymidylate kinase-like domain-containing protein</fullName>
    </recommendedName>
</protein>
<sequence>MKIDDNVPDPGEVIRPYPRLAPVRNIGAAAAEAVPPGRLIAVEGSDGAGKTTQIELLKAALTADGWDVRVCAFIRNPLIWHSKARGKYDNWDPYTMALMYASSLVDLVNREVLPHLASGGVVIMDRYLYSVMGRSEARGCDRQWLTGLLAPAALPHRTLHLRTPVAQCFDRKAALSTTFSYWECGVDVHGDDALRFAGPKEAYRDSFIAYQQRVQDIVEDLLKDADALGLPEAERETTAARAADWVRTGLAGSP</sequence>
<comment type="similarity">
    <text evidence="1">Belongs to the thymidylate kinase family.</text>
</comment>
<accession>A0AAU2H8Q2</accession>
<evidence type="ECO:0000256" key="1">
    <source>
        <dbReference type="ARBA" id="ARBA00009776"/>
    </source>
</evidence>
<evidence type="ECO:0000259" key="2">
    <source>
        <dbReference type="Pfam" id="PF02223"/>
    </source>
</evidence>
<dbReference type="InterPro" id="IPR039430">
    <property type="entry name" value="Thymidylate_kin-like_dom"/>
</dbReference>
<dbReference type="SUPFAM" id="SSF52540">
    <property type="entry name" value="P-loop containing nucleoside triphosphate hydrolases"/>
    <property type="match status" value="1"/>
</dbReference>
<dbReference type="GO" id="GO:0006227">
    <property type="term" value="P:dUDP biosynthetic process"/>
    <property type="evidence" value="ECO:0007669"/>
    <property type="project" value="TreeGrafter"/>
</dbReference>
<dbReference type="AlphaFoldDB" id="A0AAU2H8Q2"/>
<dbReference type="Pfam" id="PF02223">
    <property type="entry name" value="Thymidylate_kin"/>
    <property type="match status" value="1"/>
</dbReference>
<dbReference type="GO" id="GO:0005737">
    <property type="term" value="C:cytoplasm"/>
    <property type="evidence" value="ECO:0007669"/>
    <property type="project" value="TreeGrafter"/>
</dbReference>
<organism evidence="3">
    <name type="scientific">Streptomyces sp. NBC_00060</name>
    <dbReference type="NCBI Taxonomy" id="2975636"/>
    <lineage>
        <taxon>Bacteria</taxon>
        <taxon>Bacillati</taxon>
        <taxon>Actinomycetota</taxon>
        <taxon>Actinomycetes</taxon>
        <taxon>Kitasatosporales</taxon>
        <taxon>Streptomycetaceae</taxon>
        <taxon>Streptomyces</taxon>
    </lineage>
</organism>
<dbReference type="GO" id="GO:0006235">
    <property type="term" value="P:dTTP biosynthetic process"/>
    <property type="evidence" value="ECO:0007669"/>
    <property type="project" value="TreeGrafter"/>
</dbReference>
<gene>
    <name evidence="3" type="ORF">OHV25_35105</name>
</gene>
<proteinExistence type="inferred from homology"/>
<dbReference type="Gene3D" id="3.40.50.300">
    <property type="entry name" value="P-loop containing nucleotide triphosphate hydrolases"/>
    <property type="match status" value="1"/>
</dbReference>
<evidence type="ECO:0000313" key="3">
    <source>
        <dbReference type="EMBL" id="WTU44442.1"/>
    </source>
</evidence>
<feature type="domain" description="Thymidylate kinase-like" evidence="2">
    <location>
        <begin position="42"/>
        <end position="174"/>
    </location>
</feature>
<name>A0AAU2H8Q2_9ACTN</name>
<dbReference type="InterPro" id="IPR027417">
    <property type="entry name" value="P-loop_NTPase"/>
</dbReference>
<dbReference type="GO" id="GO:0006233">
    <property type="term" value="P:dTDP biosynthetic process"/>
    <property type="evidence" value="ECO:0007669"/>
    <property type="project" value="TreeGrafter"/>
</dbReference>
<dbReference type="PANTHER" id="PTHR10344">
    <property type="entry name" value="THYMIDYLATE KINASE"/>
    <property type="match status" value="1"/>
</dbReference>
<dbReference type="PANTHER" id="PTHR10344:SF1">
    <property type="entry name" value="THYMIDYLATE KINASE"/>
    <property type="match status" value="1"/>
</dbReference>
<dbReference type="EMBL" id="CP108253">
    <property type="protein sequence ID" value="WTU44442.1"/>
    <property type="molecule type" value="Genomic_DNA"/>
</dbReference>